<dbReference type="EMBL" id="JAEHOE010000011">
    <property type="protein sequence ID" value="KAG2498153.1"/>
    <property type="molecule type" value="Genomic_DNA"/>
</dbReference>
<feature type="compositionally biased region" description="Polar residues" evidence="1">
    <location>
        <begin position="940"/>
        <end position="962"/>
    </location>
</feature>
<protein>
    <submittedName>
        <fullName evidence="2">Uncharacterized protein</fullName>
    </submittedName>
</protein>
<feature type="region of interest" description="Disordered" evidence="1">
    <location>
        <begin position="661"/>
        <end position="784"/>
    </location>
</feature>
<feature type="region of interest" description="Disordered" evidence="1">
    <location>
        <begin position="1178"/>
        <end position="1200"/>
    </location>
</feature>
<feature type="compositionally biased region" description="Low complexity" evidence="1">
    <location>
        <begin position="224"/>
        <end position="234"/>
    </location>
</feature>
<keyword evidence="3" id="KW-1185">Reference proteome</keyword>
<accession>A0A835Y8S8</accession>
<feature type="compositionally biased region" description="Gly residues" evidence="1">
    <location>
        <begin position="433"/>
        <end position="444"/>
    </location>
</feature>
<feature type="region of interest" description="Disordered" evidence="1">
    <location>
        <begin position="579"/>
        <end position="608"/>
    </location>
</feature>
<feature type="compositionally biased region" description="Low complexity" evidence="1">
    <location>
        <begin position="37"/>
        <end position="60"/>
    </location>
</feature>
<feature type="compositionally biased region" description="Low complexity" evidence="1">
    <location>
        <begin position="511"/>
        <end position="526"/>
    </location>
</feature>
<reference evidence="2" key="1">
    <citation type="journal article" date="2020" name="bioRxiv">
        <title>Comparative genomics of Chlamydomonas.</title>
        <authorList>
            <person name="Craig R.J."/>
            <person name="Hasan A.R."/>
            <person name="Ness R.W."/>
            <person name="Keightley P.D."/>
        </authorList>
    </citation>
    <scope>NUCLEOTIDE SEQUENCE</scope>
    <source>
        <strain evidence="2">CCAP 11/70</strain>
    </source>
</reference>
<feature type="region of interest" description="Disordered" evidence="1">
    <location>
        <begin position="1254"/>
        <end position="1289"/>
    </location>
</feature>
<gene>
    <name evidence="2" type="ORF">HYH03_003911</name>
</gene>
<feature type="region of interest" description="Disordered" evidence="1">
    <location>
        <begin position="1054"/>
        <end position="1141"/>
    </location>
</feature>
<feature type="region of interest" description="Disordered" evidence="1">
    <location>
        <begin position="360"/>
        <end position="380"/>
    </location>
</feature>
<comment type="caution">
    <text evidence="2">The sequence shown here is derived from an EMBL/GenBank/DDBJ whole genome shotgun (WGS) entry which is preliminary data.</text>
</comment>
<feature type="compositionally biased region" description="Low complexity" evidence="1">
    <location>
        <begin position="488"/>
        <end position="500"/>
    </location>
</feature>
<feature type="region of interest" description="Disordered" evidence="1">
    <location>
        <begin position="485"/>
        <end position="533"/>
    </location>
</feature>
<evidence type="ECO:0000313" key="2">
    <source>
        <dbReference type="EMBL" id="KAG2498153.1"/>
    </source>
</evidence>
<evidence type="ECO:0000313" key="3">
    <source>
        <dbReference type="Proteomes" id="UP000612055"/>
    </source>
</evidence>
<feature type="region of interest" description="Disordered" evidence="1">
    <location>
        <begin position="28"/>
        <end position="112"/>
    </location>
</feature>
<proteinExistence type="predicted"/>
<feature type="region of interest" description="Disordered" evidence="1">
    <location>
        <begin position="1014"/>
        <end position="1036"/>
    </location>
</feature>
<feature type="region of interest" description="Disordered" evidence="1">
    <location>
        <begin position="433"/>
        <end position="467"/>
    </location>
</feature>
<feature type="region of interest" description="Disordered" evidence="1">
    <location>
        <begin position="153"/>
        <end position="242"/>
    </location>
</feature>
<sequence>MAQGVLASLQSEYERSLAFLKALEESMLPSESIPSGAHDAPLLGPDDDALAPSPAQPAADSTTKQPLERKASSSFLGGTLGRLFSRKSTRTEPDSRANPPNRAGSLKVEDRRASCGTVVDMSASLDPSLSSHRPVLRSKSFASKPGTVLVPTLAAFPTGRGKPLERRDSLQQQQQQQLTSSTPAINTSRRASLSALSPGLPALQLGSSTEPCLSSGGQDDLLDPATAASPASPSWNGGRRASVENLRSRDLLRAQSLRARSSTVVSFVPSSSGMLPDVLCPDGGASVGGGPQGPVSPVQARRASAAPYSFAGPAGAGTGVGPDAPVSYAAGASMPGGLDSMRRGSVKALGPLQLQVMGAPGGPATQPVASPPAASPRNTRPCSEARLRFMNRAVSCRTPQDGISFDGGAAPADDWGASLLRSGSQRRMGGVLSGTGVGLGLGPGPLGPGEASEGGSPVHSGASSHSVMRLRQMVDSAAAAAWVSPRGSSSQQLQQLPSPSGCYPQPPATGSPRNAPSRRASFRAPAGVQVGGEGADASGELYAIGGRRSSTENVNGTTNGGRRASLDTYAFHPRMHSSSIAPCTPSRTQGPDLQCLSGSTPQRATQALSRRASMGPCCALPTPAAPLAAEAPMPWTASGAACLRGAHGAAESMRFRSMKSLHAGSPCTSTPAATPPSSRPPSDTYPRLCRGLNLRTQQDGSTSSSSTPPPPPGPDGASNTYAAPACSAVPPATLPAAGPGPMLRRAAPQRRESSGAGGWQAASHGEVAQHSRPPAADGAVSRCSAVQVRQDDVLVSPRPAESPKVDDRRASFTVVDFKVDFSAGSGSYGSSPGAQMLRKARSFAQHGNSFAGAAALSPTPLGAPSFNRRSSIESPMASQAQAQLPIYARPNTQGGVSRRASFTTATSLPAVANRGSNASLADDALPSASPSACASAYTPSVSANSATSNGGRRSSLESQGSHSLHVRSPSMASYAHSNGALPEVLSPSPCSSGPQVSVGQARRASAVVYAPAPPSNEPYCQSNPSSTAGGPGSDIFRRRSVSRRSMEHVFLPGAAPAGLPAAPPAQPSSPGGCAAPLPGGSSRQPHEPRAPSRAVSFRLQRSTAAGGSGPGSPVPPGSGYDSDEDAMPALPRRMPLRAGSCTNAGSASALLRSASQRRMSGAQPGLSGLSVCGPADASASGFDASPGSPGSPFSSSGASRTTRIAQMVDAAAAFPTPQPPALGPPPALSRAASRRNSVLMPSCEHARVTFTGDGIDGEDLSGPEWSGGGGGGSRRRTLTDVPPPPPAVSAIRAASFRGTMNLI</sequence>
<feature type="compositionally biased region" description="Low complexity" evidence="1">
    <location>
        <begin position="1178"/>
        <end position="1199"/>
    </location>
</feature>
<name>A0A835Y8S8_9CHLO</name>
<feature type="region of interest" description="Disordered" evidence="1">
    <location>
        <begin position="940"/>
        <end position="974"/>
    </location>
</feature>
<feature type="compositionally biased region" description="Low complexity" evidence="1">
    <location>
        <begin position="728"/>
        <end position="741"/>
    </location>
</feature>
<evidence type="ECO:0000256" key="1">
    <source>
        <dbReference type="SAM" id="MobiDB-lite"/>
    </source>
</evidence>
<organism evidence="2 3">
    <name type="scientific">Edaphochlamys debaryana</name>
    <dbReference type="NCBI Taxonomy" id="47281"/>
    <lineage>
        <taxon>Eukaryota</taxon>
        <taxon>Viridiplantae</taxon>
        <taxon>Chlorophyta</taxon>
        <taxon>core chlorophytes</taxon>
        <taxon>Chlorophyceae</taxon>
        <taxon>CS clade</taxon>
        <taxon>Chlamydomonadales</taxon>
        <taxon>Chlamydomonadales incertae sedis</taxon>
        <taxon>Edaphochlamys</taxon>
    </lineage>
</organism>
<feature type="compositionally biased region" description="Low complexity" evidence="1">
    <location>
        <begin position="448"/>
        <end position="458"/>
    </location>
</feature>
<feature type="compositionally biased region" description="Polar residues" evidence="1">
    <location>
        <begin position="178"/>
        <end position="187"/>
    </location>
</feature>
<feature type="compositionally biased region" description="Polar residues" evidence="1">
    <location>
        <begin position="1018"/>
        <end position="1028"/>
    </location>
</feature>
<dbReference type="Proteomes" id="UP000612055">
    <property type="component" value="Unassembled WGS sequence"/>
</dbReference>
<feature type="compositionally biased region" description="Low complexity" evidence="1">
    <location>
        <begin position="188"/>
        <end position="208"/>
    </location>
</feature>